<evidence type="ECO:0000313" key="7">
    <source>
        <dbReference type="EMBL" id="GEO33330.1"/>
    </source>
</evidence>
<feature type="transmembrane region" description="Helical" evidence="5">
    <location>
        <begin position="416"/>
        <end position="436"/>
    </location>
</feature>
<dbReference type="PANTHER" id="PTHR37422">
    <property type="entry name" value="TEICHURONIC ACID BIOSYNTHESIS PROTEIN TUAE"/>
    <property type="match status" value="1"/>
</dbReference>
<keyword evidence="2 5" id="KW-0812">Transmembrane</keyword>
<accession>A0A512DAR1</accession>
<feature type="transmembrane region" description="Helical" evidence="5">
    <location>
        <begin position="351"/>
        <end position="372"/>
    </location>
</feature>
<dbReference type="Proteomes" id="UP000321181">
    <property type="component" value="Unassembled WGS sequence"/>
</dbReference>
<comment type="caution">
    <text evidence="7">The sequence shown here is derived from an EMBL/GenBank/DDBJ whole genome shotgun (WGS) entry which is preliminary data.</text>
</comment>
<sequence>MTAAPAQVATATQRLPTASPVPLLLRATLCSIGIFPASLVVEPIGAAGTVPMLLALLVAAFWLTSWAWGLHDPLAARHPGRVAVSCLLLSTVASAASLYVGASGGSTETTRAAGERWLLLVIASAALVTVCAESVRSAADAARCVRALLNGAFVCCLFAIVQFVFSVNPVDWMQYAMPGFTDNGGNTSFQPRGALVRVAGVAFSPIELGVVAAMLLPLSLWRLVFDDVGRTWLHWAQTAALMFAVAASISRSGVLGLAVAVGVTVPFLTRTARRWVLVASPVVLAAVFLSVPGLLSTLGGALGADASDPSIATRLGNYPRVVAMVDAHPVLGLGPGNYMPTNALHILDNQYLNSLVTMGLVGLVGTVVYLVLPGLAGLHAARTARSPSLRSLAGALAAGTLAGAVCSLTFDSLSFPVFALTFPALVGLSGAAWLLVRQEEEPDGSH</sequence>
<dbReference type="InterPro" id="IPR007016">
    <property type="entry name" value="O-antigen_ligase-rel_domated"/>
</dbReference>
<keyword evidence="3 5" id="KW-1133">Transmembrane helix</keyword>
<gene>
    <name evidence="7" type="ORF">CAE01nite_10550</name>
</gene>
<dbReference type="EMBL" id="BJYY01000007">
    <property type="protein sequence ID" value="GEO33330.1"/>
    <property type="molecule type" value="Genomic_DNA"/>
</dbReference>
<name>A0A512DAR1_9CELL</name>
<dbReference type="InterPro" id="IPR051533">
    <property type="entry name" value="WaaL-like"/>
</dbReference>
<evidence type="ECO:0000256" key="2">
    <source>
        <dbReference type="ARBA" id="ARBA00022692"/>
    </source>
</evidence>
<protein>
    <recommendedName>
        <fullName evidence="6">O-antigen ligase-related domain-containing protein</fullName>
    </recommendedName>
</protein>
<feature type="transmembrane region" description="Helical" evidence="5">
    <location>
        <begin position="240"/>
        <end position="268"/>
    </location>
</feature>
<feature type="transmembrane region" description="Helical" evidence="5">
    <location>
        <begin position="117"/>
        <end position="135"/>
    </location>
</feature>
<evidence type="ECO:0000256" key="4">
    <source>
        <dbReference type="ARBA" id="ARBA00023136"/>
    </source>
</evidence>
<proteinExistence type="predicted"/>
<dbReference type="AlphaFoldDB" id="A0A512DAR1"/>
<dbReference type="GO" id="GO:0016020">
    <property type="term" value="C:membrane"/>
    <property type="evidence" value="ECO:0007669"/>
    <property type="project" value="UniProtKB-SubCell"/>
</dbReference>
<feature type="transmembrane region" description="Helical" evidence="5">
    <location>
        <begin position="53"/>
        <end position="70"/>
    </location>
</feature>
<evidence type="ECO:0000256" key="1">
    <source>
        <dbReference type="ARBA" id="ARBA00004141"/>
    </source>
</evidence>
<feature type="transmembrane region" description="Helical" evidence="5">
    <location>
        <begin position="198"/>
        <end position="220"/>
    </location>
</feature>
<organism evidence="7 8">
    <name type="scientific">Cellulomonas aerilata</name>
    <dbReference type="NCBI Taxonomy" id="515326"/>
    <lineage>
        <taxon>Bacteria</taxon>
        <taxon>Bacillati</taxon>
        <taxon>Actinomycetota</taxon>
        <taxon>Actinomycetes</taxon>
        <taxon>Micrococcales</taxon>
        <taxon>Cellulomonadaceae</taxon>
        <taxon>Cellulomonas</taxon>
    </lineage>
</organism>
<feature type="domain" description="O-antigen ligase-related" evidence="6">
    <location>
        <begin position="240"/>
        <end position="365"/>
    </location>
</feature>
<dbReference type="Pfam" id="PF04932">
    <property type="entry name" value="Wzy_C"/>
    <property type="match status" value="1"/>
</dbReference>
<comment type="subcellular location">
    <subcellularLocation>
        <location evidence="1">Membrane</location>
        <topology evidence="1">Multi-pass membrane protein</topology>
    </subcellularLocation>
</comment>
<feature type="transmembrane region" description="Helical" evidence="5">
    <location>
        <begin position="82"/>
        <end position="105"/>
    </location>
</feature>
<keyword evidence="4 5" id="KW-0472">Membrane</keyword>
<feature type="transmembrane region" description="Helical" evidence="5">
    <location>
        <begin position="392"/>
        <end position="410"/>
    </location>
</feature>
<dbReference type="OrthoDB" id="5243524at2"/>
<dbReference type="PANTHER" id="PTHR37422:SF13">
    <property type="entry name" value="LIPOPOLYSACCHARIDE BIOSYNTHESIS PROTEIN PA4999-RELATED"/>
    <property type="match status" value="1"/>
</dbReference>
<reference evidence="7 8" key="1">
    <citation type="submission" date="2019-07" db="EMBL/GenBank/DDBJ databases">
        <title>Whole genome shotgun sequence of Cellulomonas aerilata NBRC 106308.</title>
        <authorList>
            <person name="Hosoyama A."/>
            <person name="Uohara A."/>
            <person name="Ohji S."/>
            <person name="Ichikawa N."/>
        </authorList>
    </citation>
    <scope>NUCLEOTIDE SEQUENCE [LARGE SCALE GENOMIC DNA]</scope>
    <source>
        <strain evidence="7 8">NBRC 106308</strain>
    </source>
</reference>
<evidence type="ECO:0000313" key="8">
    <source>
        <dbReference type="Proteomes" id="UP000321181"/>
    </source>
</evidence>
<dbReference type="RefSeq" id="WP_146901041.1">
    <property type="nucleotide sequence ID" value="NZ_BAAARM010000002.1"/>
</dbReference>
<evidence type="ECO:0000256" key="5">
    <source>
        <dbReference type="SAM" id="Phobius"/>
    </source>
</evidence>
<feature type="transmembrane region" description="Helical" evidence="5">
    <location>
        <begin position="147"/>
        <end position="167"/>
    </location>
</feature>
<evidence type="ECO:0000259" key="6">
    <source>
        <dbReference type="Pfam" id="PF04932"/>
    </source>
</evidence>
<evidence type="ECO:0000256" key="3">
    <source>
        <dbReference type="ARBA" id="ARBA00022989"/>
    </source>
</evidence>
<feature type="transmembrane region" description="Helical" evidence="5">
    <location>
        <begin position="275"/>
        <end position="295"/>
    </location>
</feature>
<feature type="transmembrane region" description="Helical" evidence="5">
    <location>
        <begin position="23"/>
        <end position="41"/>
    </location>
</feature>
<keyword evidence="8" id="KW-1185">Reference proteome</keyword>